<feature type="region of interest" description="Disordered" evidence="1">
    <location>
        <begin position="1"/>
        <end position="54"/>
    </location>
</feature>
<evidence type="ECO:0000256" key="1">
    <source>
        <dbReference type="SAM" id="MobiDB-lite"/>
    </source>
</evidence>
<sequence>GLKIHCPQRLKGSEKAIPQSIQHASTDWSPSRRKQRLTARSIKGQRALRRVNRW</sequence>
<feature type="non-terminal residue" evidence="2">
    <location>
        <position position="1"/>
    </location>
</feature>
<evidence type="ECO:0000313" key="2">
    <source>
        <dbReference type="EMBL" id="KZT32579.1"/>
    </source>
</evidence>
<dbReference type="Proteomes" id="UP000076798">
    <property type="component" value="Unassembled WGS sequence"/>
</dbReference>
<dbReference type="AlphaFoldDB" id="A0A165XUY9"/>
<proteinExistence type="predicted"/>
<accession>A0A165XUY9</accession>
<keyword evidence="3" id="KW-1185">Reference proteome</keyword>
<reference evidence="2 3" key="1">
    <citation type="journal article" date="2016" name="Mol. Biol. Evol.">
        <title>Comparative Genomics of Early-Diverging Mushroom-Forming Fungi Provides Insights into the Origins of Lignocellulose Decay Capabilities.</title>
        <authorList>
            <person name="Nagy L.G."/>
            <person name="Riley R."/>
            <person name="Tritt A."/>
            <person name="Adam C."/>
            <person name="Daum C."/>
            <person name="Floudas D."/>
            <person name="Sun H."/>
            <person name="Yadav J.S."/>
            <person name="Pangilinan J."/>
            <person name="Larsson K.H."/>
            <person name="Matsuura K."/>
            <person name="Barry K."/>
            <person name="Labutti K."/>
            <person name="Kuo R."/>
            <person name="Ohm R.A."/>
            <person name="Bhattacharya S.S."/>
            <person name="Shirouzu T."/>
            <person name="Yoshinaga Y."/>
            <person name="Martin F.M."/>
            <person name="Grigoriev I.V."/>
            <person name="Hibbett D.S."/>
        </authorList>
    </citation>
    <scope>NUCLEOTIDE SEQUENCE [LARGE SCALE GENOMIC DNA]</scope>
    <source>
        <strain evidence="2 3">HHB10207 ss-3</strain>
    </source>
</reference>
<protein>
    <submittedName>
        <fullName evidence="2">Uncharacterized protein</fullName>
    </submittedName>
</protein>
<evidence type="ECO:0000313" key="3">
    <source>
        <dbReference type="Proteomes" id="UP000076798"/>
    </source>
</evidence>
<organism evidence="2 3">
    <name type="scientific">Sistotremastrum suecicum HHB10207 ss-3</name>
    <dbReference type="NCBI Taxonomy" id="1314776"/>
    <lineage>
        <taxon>Eukaryota</taxon>
        <taxon>Fungi</taxon>
        <taxon>Dikarya</taxon>
        <taxon>Basidiomycota</taxon>
        <taxon>Agaricomycotina</taxon>
        <taxon>Agaricomycetes</taxon>
        <taxon>Sistotremastrales</taxon>
        <taxon>Sistotremastraceae</taxon>
        <taxon>Sistotremastrum</taxon>
    </lineage>
</organism>
<gene>
    <name evidence="2" type="ORF">SISSUDRAFT_1055342</name>
</gene>
<feature type="compositionally biased region" description="Polar residues" evidence="1">
    <location>
        <begin position="19"/>
        <end position="29"/>
    </location>
</feature>
<name>A0A165XUY9_9AGAM</name>
<dbReference type="EMBL" id="KV428316">
    <property type="protein sequence ID" value="KZT32579.1"/>
    <property type="molecule type" value="Genomic_DNA"/>
</dbReference>